<comment type="caution">
    <text evidence="1">The sequence shown here is derived from an EMBL/GenBank/DDBJ whole genome shotgun (WGS) entry which is preliminary data.</text>
</comment>
<gene>
    <name evidence="1" type="ORF">COF81_09510</name>
</gene>
<proteinExistence type="predicted"/>
<dbReference type="Proteomes" id="UP000221918">
    <property type="component" value="Unassembled WGS sequence"/>
</dbReference>
<dbReference type="RefSeq" id="WP_098609849.1">
    <property type="nucleotide sequence ID" value="NZ_JANIOB010000043.1"/>
</dbReference>
<dbReference type="AlphaFoldDB" id="A0ABD6T8B8"/>
<evidence type="ECO:0000313" key="2">
    <source>
        <dbReference type="Proteomes" id="UP000221918"/>
    </source>
</evidence>
<sequence>MNNKKLMEKVMELDTQTLKTREQSARVMVQIAIIRKAFGVKNDETNKPVRDYEREIVLSDDDIKKEFNEYVAFWNRTKERNDMDKAKGFENQIYYFIEGVRFFNDNLADEFQKSIIVE</sequence>
<accession>A0ABD6T8B8</accession>
<protein>
    <recommendedName>
        <fullName evidence="3">Phage protein</fullName>
    </recommendedName>
</protein>
<name>A0ABD6T8B8_9BACI</name>
<dbReference type="EMBL" id="NUTL01000037">
    <property type="protein sequence ID" value="PHE99944.1"/>
    <property type="molecule type" value="Genomic_DNA"/>
</dbReference>
<reference evidence="1 2" key="1">
    <citation type="submission" date="2017-09" db="EMBL/GenBank/DDBJ databases">
        <title>Large-scale bioinformatics analysis of Bacillus genomes uncovers conserved roles of natural products in bacterial physiology.</title>
        <authorList>
            <consortium name="Agbiome Team Llc"/>
            <person name="Bleich R.M."/>
            <person name="Grubbs K.J."/>
            <person name="Santa Maria K.C."/>
            <person name="Allen S.E."/>
            <person name="Farag S."/>
            <person name="Shank E.A."/>
            <person name="Bowers A."/>
        </authorList>
    </citation>
    <scope>NUCLEOTIDE SEQUENCE [LARGE SCALE GENOMIC DNA]</scope>
    <source>
        <strain evidence="1 2">AFS037265</strain>
    </source>
</reference>
<evidence type="ECO:0000313" key="1">
    <source>
        <dbReference type="EMBL" id="PHE99944.1"/>
    </source>
</evidence>
<organism evidence="1 2">
    <name type="scientific">Bacillus pseudomycoides</name>
    <dbReference type="NCBI Taxonomy" id="64104"/>
    <lineage>
        <taxon>Bacteria</taxon>
        <taxon>Bacillati</taxon>
        <taxon>Bacillota</taxon>
        <taxon>Bacilli</taxon>
        <taxon>Bacillales</taxon>
        <taxon>Bacillaceae</taxon>
        <taxon>Bacillus</taxon>
        <taxon>Bacillus cereus group</taxon>
    </lineage>
</organism>
<evidence type="ECO:0008006" key="3">
    <source>
        <dbReference type="Google" id="ProtNLM"/>
    </source>
</evidence>